<reference evidence="3" key="1">
    <citation type="journal article" date="2014" name="Int. J. Syst. Evol. Microbiol.">
        <title>Complete genome sequence of Corynebacterium casei LMG S-19264T (=DSM 44701T), isolated from a smear-ripened cheese.</title>
        <authorList>
            <consortium name="US DOE Joint Genome Institute (JGI-PGF)"/>
            <person name="Walter F."/>
            <person name="Albersmeier A."/>
            <person name="Kalinowski J."/>
            <person name="Ruckert C."/>
        </authorList>
    </citation>
    <scope>NUCLEOTIDE SEQUENCE</scope>
    <source>
        <strain evidence="3">CGMCC 1.15448</strain>
    </source>
</reference>
<dbReference type="SUPFAM" id="SSF103647">
    <property type="entry name" value="TSP type-3 repeat"/>
    <property type="match status" value="1"/>
</dbReference>
<sequence>MSYTQAQTVGSSYDIRDSSLIPTRRLAQHNEFLNNAYPFPAKPRNEWEIGVKGGYTSGFTSVANWGPTGGFGFHIRKALGYVVSIRAEYDWIRLRGLNYQYSQSYGKNSALTLPILYPQQANGTYAPIFYNYRSTVHELTFQALFAFNNINFHKAKTGWNAYVFVGAGPMTYGTLYKQDGSYLQGYQNVINQFPVEDYKHKGDIRSALKNVLTGNWNHIAERPTTSAKLGGVPLTIVGVTGVGFEFKLNDRWNIALEDKFSFTGTKLLAGQQWQNNYTPGSTNSIAQVPSSDKYNFVSLGLNYNIFAKHAVEPLWWLNPLDYAYNEINQPRHMKLPKPILDDTDGDGVTDQFDLEPNTPKGAPVDTHGVSLDTDGDGVPDYKDKEKITPTQCQPVDADGVGKCPDPQCCKDLKNLIDSAGLGYGHKCGIGDLPSITFKGRSVNLTKEHKQLLSTVAQKMKDNPNCRVAVIGYGESSKAAQQLSWDRVNAVINYLVEKEGISSDRFIFRYGQSGGEENTIDLKDATGEEGPNTVPAPHPNLRRK</sequence>
<dbReference type="Pfam" id="PF00691">
    <property type="entry name" value="OmpA"/>
    <property type="match status" value="1"/>
</dbReference>
<feature type="region of interest" description="Disordered" evidence="1">
    <location>
        <begin position="514"/>
        <end position="543"/>
    </location>
</feature>
<dbReference type="SUPFAM" id="SSF103088">
    <property type="entry name" value="OmpA-like"/>
    <property type="match status" value="1"/>
</dbReference>
<dbReference type="Proteomes" id="UP000607559">
    <property type="component" value="Unassembled WGS sequence"/>
</dbReference>
<dbReference type="EMBL" id="BMJC01000006">
    <property type="protein sequence ID" value="GGB22776.1"/>
    <property type="molecule type" value="Genomic_DNA"/>
</dbReference>
<reference evidence="3" key="2">
    <citation type="submission" date="2020-09" db="EMBL/GenBank/DDBJ databases">
        <authorList>
            <person name="Sun Q."/>
            <person name="Zhou Y."/>
        </authorList>
    </citation>
    <scope>NUCLEOTIDE SEQUENCE</scope>
    <source>
        <strain evidence="3">CGMCC 1.15448</strain>
    </source>
</reference>
<evidence type="ECO:0000259" key="2">
    <source>
        <dbReference type="Pfam" id="PF00691"/>
    </source>
</evidence>
<dbReference type="Gene3D" id="4.10.1080.10">
    <property type="entry name" value="TSP type-3 repeat"/>
    <property type="match status" value="1"/>
</dbReference>
<keyword evidence="4" id="KW-1185">Reference proteome</keyword>
<dbReference type="InterPro" id="IPR028974">
    <property type="entry name" value="TSP_type-3_rpt"/>
</dbReference>
<evidence type="ECO:0000256" key="1">
    <source>
        <dbReference type="SAM" id="MobiDB-lite"/>
    </source>
</evidence>
<evidence type="ECO:0000313" key="3">
    <source>
        <dbReference type="EMBL" id="GGB22776.1"/>
    </source>
</evidence>
<organism evidence="3 4">
    <name type="scientific">Puia dinghuensis</name>
    <dbReference type="NCBI Taxonomy" id="1792502"/>
    <lineage>
        <taxon>Bacteria</taxon>
        <taxon>Pseudomonadati</taxon>
        <taxon>Bacteroidota</taxon>
        <taxon>Chitinophagia</taxon>
        <taxon>Chitinophagales</taxon>
        <taxon>Chitinophagaceae</taxon>
        <taxon>Puia</taxon>
    </lineage>
</organism>
<comment type="caution">
    <text evidence="3">The sequence shown here is derived from an EMBL/GenBank/DDBJ whole genome shotgun (WGS) entry which is preliminary data.</text>
</comment>
<accession>A0A8J2UIY3</accession>
<dbReference type="Gene3D" id="3.30.1330.60">
    <property type="entry name" value="OmpA-like domain"/>
    <property type="match status" value="1"/>
</dbReference>
<feature type="domain" description="OmpA-like" evidence="2">
    <location>
        <begin position="436"/>
        <end position="520"/>
    </location>
</feature>
<name>A0A8J2UIY3_9BACT</name>
<protein>
    <recommendedName>
        <fullName evidence="2">OmpA-like domain-containing protein</fullName>
    </recommendedName>
</protein>
<evidence type="ECO:0000313" key="4">
    <source>
        <dbReference type="Proteomes" id="UP000607559"/>
    </source>
</evidence>
<dbReference type="GO" id="GO:0005509">
    <property type="term" value="F:calcium ion binding"/>
    <property type="evidence" value="ECO:0007669"/>
    <property type="project" value="InterPro"/>
</dbReference>
<dbReference type="AlphaFoldDB" id="A0A8J2UIY3"/>
<dbReference type="InterPro" id="IPR006665">
    <property type="entry name" value="OmpA-like"/>
</dbReference>
<feature type="region of interest" description="Disordered" evidence="1">
    <location>
        <begin position="354"/>
        <end position="376"/>
    </location>
</feature>
<dbReference type="InterPro" id="IPR036737">
    <property type="entry name" value="OmpA-like_sf"/>
</dbReference>
<gene>
    <name evidence="3" type="ORF">GCM10011511_53410</name>
</gene>
<proteinExistence type="predicted"/>
<dbReference type="RefSeq" id="WP_188937537.1">
    <property type="nucleotide sequence ID" value="NZ_BMJC01000006.1"/>
</dbReference>